<dbReference type="STRING" id="145388.A0A0D2J8L6"/>
<organism evidence="3 4">
    <name type="scientific">Monoraphidium neglectum</name>
    <dbReference type="NCBI Taxonomy" id="145388"/>
    <lineage>
        <taxon>Eukaryota</taxon>
        <taxon>Viridiplantae</taxon>
        <taxon>Chlorophyta</taxon>
        <taxon>core chlorophytes</taxon>
        <taxon>Chlorophyceae</taxon>
        <taxon>CS clade</taxon>
        <taxon>Sphaeropleales</taxon>
        <taxon>Selenastraceae</taxon>
        <taxon>Monoraphidium</taxon>
    </lineage>
</organism>
<feature type="transmembrane region" description="Helical" evidence="2">
    <location>
        <begin position="27"/>
        <end position="46"/>
    </location>
</feature>
<dbReference type="PANTHER" id="PTHR47261">
    <property type="entry name" value="CALCIUM-DEPENDENT LIPID-BINDING (CALB DOMAIN) FAMILY PROTEIN"/>
    <property type="match status" value="1"/>
</dbReference>
<evidence type="ECO:0000256" key="1">
    <source>
        <dbReference type="SAM" id="MobiDB-lite"/>
    </source>
</evidence>
<reference evidence="3 4" key="1">
    <citation type="journal article" date="2013" name="BMC Genomics">
        <title>Reconstruction of the lipid metabolism for the microalga Monoraphidium neglectum from its genome sequence reveals characteristics suitable for biofuel production.</title>
        <authorList>
            <person name="Bogen C."/>
            <person name="Al-Dilaimi A."/>
            <person name="Albersmeier A."/>
            <person name="Wichmann J."/>
            <person name="Grundmann M."/>
            <person name="Rupp O."/>
            <person name="Lauersen K.J."/>
            <person name="Blifernez-Klassen O."/>
            <person name="Kalinowski J."/>
            <person name="Goesmann A."/>
            <person name="Mussgnug J.H."/>
            <person name="Kruse O."/>
        </authorList>
    </citation>
    <scope>NUCLEOTIDE SEQUENCE [LARGE SCALE GENOMIC DNA]</scope>
    <source>
        <strain evidence="3 4">SAG 48.87</strain>
    </source>
</reference>
<dbReference type="OrthoDB" id="1029639at2759"/>
<protein>
    <recommendedName>
        <fullName evidence="5">SMP-LTD domain-containing protein</fullName>
    </recommendedName>
</protein>
<accession>A0A0D2J8L6</accession>
<feature type="region of interest" description="Disordered" evidence="1">
    <location>
        <begin position="98"/>
        <end position="119"/>
    </location>
</feature>
<proteinExistence type="predicted"/>
<keyword evidence="2" id="KW-1133">Transmembrane helix</keyword>
<evidence type="ECO:0008006" key="5">
    <source>
        <dbReference type="Google" id="ProtNLM"/>
    </source>
</evidence>
<evidence type="ECO:0000256" key="2">
    <source>
        <dbReference type="SAM" id="Phobius"/>
    </source>
</evidence>
<name>A0A0D2J8L6_9CHLO</name>
<dbReference type="KEGG" id="mng:MNEG_11858"/>
<dbReference type="EMBL" id="KK103159">
    <property type="protein sequence ID" value="KIY96102.1"/>
    <property type="molecule type" value="Genomic_DNA"/>
</dbReference>
<keyword evidence="2" id="KW-0472">Membrane</keyword>
<dbReference type="CDD" id="cd21669">
    <property type="entry name" value="SMP_SF"/>
    <property type="match status" value="1"/>
</dbReference>
<dbReference type="PANTHER" id="PTHR47261:SF4">
    <property type="entry name" value="C2 DOMAIN-CONTAINING PROTEIN"/>
    <property type="match status" value="1"/>
</dbReference>
<feature type="region of interest" description="Disordered" evidence="1">
    <location>
        <begin position="211"/>
        <end position="230"/>
    </location>
</feature>
<dbReference type="GeneID" id="25729162"/>
<dbReference type="AlphaFoldDB" id="A0A0D2J8L6"/>
<evidence type="ECO:0000313" key="3">
    <source>
        <dbReference type="EMBL" id="KIY96102.1"/>
    </source>
</evidence>
<gene>
    <name evidence="3" type="ORF">MNEG_11858</name>
</gene>
<sequence length="427" mass="46282">MIMSYCICMDSFDVALRAPRVRFSLRSFVLGVAVVVGAQLLLRWLLRTAWFRGAVDQARLLAGLPDGLWWRGGPQDREPRRVAGGPYGWDDEVYSLEETSSGEADGDGGGAADSAAEAAEEAEPAAGYGAFGDAFGVGRRRRQLLLTQKAERARRREQDIAARMIESDDGESVEWVNMCIRKSWRVFQRGLERWFTDLLQPVFDSLLERASRVPSAPRPPPDAPAGPRAQAGNMRLVQRLRIVEFTLDHEAPKDSDLNGVVDVRYTGGARMLLALEVGEGRWRFKVPVLVSDLDVECALWLKQPPLPGDAVAHAVAATMTASAAAAASCCLVLPRAAWRDVSLPSPPLAARSLLLPAATAATAAAAVVLRLAPMCPWIGTISLAFVGPPAVKVQLSPYNRVRLMRIPVLQPAPSRPNPNPAATPSRS</sequence>
<dbReference type="RefSeq" id="XP_013895122.1">
    <property type="nucleotide sequence ID" value="XM_014039668.1"/>
</dbReference>
<evidence type="ECO:0000313" key="4">
    <source>
        <dbReference type="Proteomes" id="UP000054498"/>
    </source>
</evidence>
<keyword evidence="4" id="KW-1185">Reference proteome</keyword>
<keyword evidence="2" id="KW-0812">Transmembrane</keyword>
<dbReference type="Proteomes" id="UP000054498">
    <property type="component" value="Unassembled WGS sequence"/>
</dbReference>